<dbReference type="EMBL" id="JAWZYT010000499">
    <property type="protein sequence ID" value="KAK4322830.1"/>
    <property type="molecule type" value="Genomic_DNA"/>
</dbReference>
<evidence type="ECO:0000313" key="2">
    <source>
        <dbReference type="Proteomes" id="UP001292094"/>
    </source>
</evidence>
<gene>
    <name evidence="1" type="ORF">Pmani_006435</name>
</gene>
<dbReference type="AlphaFoldDB" id="A0AAE1Q9T7"/>
<proteinExistence type="predicted"/>
<reference evidence="1" key="1">
    <citation type="submission" date="2023-11" db="EMBL/GenBank/DDBJ databases">
        <title>Genome assemblies of two species of porcelain crab, Petrolisthes cinctipes and Petrolisthes manimaculis (Anomura: Porcellanidae).</title>
        <authorList>
            <person name="Angst P."/>
        </authorList>
    </citation>
    <scope>NUCLEOTIDE SEQUENCE</scope>
    <source>
        <strain evidence="1">PB745_02</strain>
        <tissue evidence="1">Gill</tissue>
    </source>
</reference>
<keyword evidence="2" id="KW-1185">Reference proteome</keyword>
<accession>A0AAE1Q9T7</accession>
<protein>
    <submittedName>
        <fullName evidence="1">Uncharacterized protein</fullName>
    </submittedName>
</protein>
<comment type="caution">
    <text evidence="1">The sequence shown here is derived from an EMBL/GenBank/DDBJ whole genome shotgun (WGS) entry which is preliminary data.</text>
</comment>
<evidence type="ECO:0000313" key="1">
    <source>
        <dbReference type="EMBL" id="KAK4322830.1"/>
    </source>
</evidence>
<sequence>MVATADTSGGGRRVKEAGVWERIVGTIVVVVAKESETRLVHTNAFVLPTLPKNTTTVVITIAYQNYAVVMMKPHLPSVVTITTRPTTGLPSVTNTHVPYGTSLKKLELA</sequence>
<organism evidence="1 2">
    <name type="scientific">Petrolisthes manimaculis</name>
    <dbReference type="NCBI Taxonomy" id="1843537"/>
    <lineage>
        <taxon>Eukaryota</taxon>
        <taxon>Metazoa</taxon>
        <taxon>Ecdysozoa</taxon>
        <taxon>Arthropoda</taxon>
        <taxon>Crustacea</taxon>
        <taxon>Multicrustacea</taxon>
        <taxon>Malacostraca</taxon>
        <taxon>Eumalacostraca</taxon>
        <taxon>Eucarida</taxon>
        <taxon>Decapoda</taxon>
        <taxon>Pleocyemata</taxon>
        <taxon>Anomura</taxon>
        <taxon>Galatheoidea</taxon>
        <taxon>Porcellanidae</taxon>
        <taxon>Petrolisthes</taxon>
    </lineage>
</organism>
<dbReference type="Proteomes" id="UP001292094">
    <property type="component" value="Unassembled WGS sequence"/>
</dbReference>
<name>A0AAE1Q9T7_9EUCA</name>